<dbReference type="Pfam" id="PF18317">
    <property type="entry name" value="SDH_C"/>
    <property type="match status" value="1"/>
</dbReference>
<dbReference type="Pfam" id="PF01488">
    <property type="entry name" value="Shikimate_DH"/>
    <property type="match status" value="1"/>
</dbReference>
<dbReference type="GO" id="GO:0004764">
    <property type="term" value="F:shikimate 3-dehydrogenase (NADP+) activity"/>
    <property type="evidence" value="ECO:0007669"/>
    <property type="project" value="UniProtKB-EC"/>
</dbReference>
<dbReference type="Gene3D" id="3.40.50.10860">
    <property type="entry name" value="Leucine Dehydrogenase, chain A, domain 1"/>
    <property type="match status" value="1"/>
</dbReference>
<dbReference type="InterPro" id="IPR036291">
    <property type="entry name" value="NAD(P)-bd_dom_sf"/>
</dbReference>
<dbReference type="NCBIfam" id="NF001319">
    <property type="entry name" value="PRK00258.3-3"/>
    <property type="match status" value="1"/>
</dbReference>
<dbReference type="GO" id="GO:0019632">
    <property type="term" value="P:shikimate metabolic process"/>
    <property type="evidence" value="ECO:0007669"/>
    <property type="project" value="InterPro"/>
</dbReference>
<dbReference type="SUPFAM" id="SSF53223">
    <property type="entry name" value="Aminoacid dehydrogenase-like, N-terminal domain"/>
    <property type="match status" value="1"/>
</dbReference>
<accession>A0A6J7MD04</accession>
<feature type="domain" description="Quinate/shikimate 5-dehydrogenase/glutamyl-tRNA reductase" evidence="6">
    <location>
        <begin position="129"/>
        <end position="195"/>
    </location>
</feature>
<evidence type="ECO:0000256" key="5">
    <source>
        <dbReference type="ARBA" id="ARBA00023141"/>
    </source>
</evidence>
<evidence type="ECO:0000256" key="1">
    <source>
        <dbReference type="ARBA" id="ARBA00012962"/>
    </source>
</evidence>
<dbReference type="CDD" id="cd01065">
    <property type="entry name" value="NAD_bind_Shikimate_DH"/>
    <property type="match status" value="1"/>
</dbReference>
<dbReference type="InterPro" id="IPR022893">
    <property type="entry name" value="Shikimate_DH_fam"/>
</dbReference>
<proteinExistence type="inferred from homology"/>
<dbReference type="InterPro" id="IPR046346">
    <property type="entry name" value="Aminoacid_DH-like_N_sf"/>
</dbReference>
<dbReference type="Gene3D" id="3.40.50.720">
    <property type="entry name" value="NAD(P)-binding Rossmann-like Domain"/>
    <property type="match status" value="1"/>
</dbReference>
<evidence type="ECO:0000256" key="3">
    <source>
        <dbReference type="ARBA" id="ARBA00022857"/>
    </source>
</evidence>
<dbReference type="InterPro" id="IPR011342">
    <property type="entry name" value="Shikimate_DH"/>
</dbReference>
<keyword evidence="4" id="KW-0560">Oxidoreductase</keyword>
<dbReference type="Pfam" id="PF08501">
    <property type="entry name" value="Shikimate_dh_N"/>
    <property type="match status" value="1"/>
</dbReference>
<dbReference type="HAMAP" id="MF_00222">
    <property type="entry name" value="Shikimate_DH_AroE"/>
    <property type="match status" value="1"/>
</dbReference>
<dbReference type="InterPro" id="IPR006151">
    <property type="entry name" value="Shikm_DH/Glu-tRNA_Rdtase"/>
</dbReference>
<dbReference type="EC" id="1.1.1.25" evidence="1"/>
<dbReference type="PANTHER" id="PTHR21089">
    <property type="entry name" value="SHIKIMATE DEHYDROGENASE"/>
    <property type="match status" value="1"/>
</dbReference>
<sequence>MSRPPVTGSTRLAGVIGSPVRHSLSPAIHNAGFDECGLDWVYVALEVLPGSAAAALEGMRAFGIAGLSVTMPHKDAVHDLVDERSLAAERMRAVNCVQLVDGRLIGHNTDGDGFVDSLRLDAGVDPSGLSVVVLGAGGAARSVIEALARAGAAGIAVVNRTEARAVEAASLGGKAARSGTLADIARADLVVNATSVGLGTEQLPIGGDHLRPGQLVADLVYHPLDTALLRAARSAGARALDGLGMLVHQAGRQFELWTGTPAPVEAMRAAAEAELERRRS</sequence>
<dbReference type="EMBL" id="CAFAAJ010000151">
    <property type="protein sequence ID" value="CAB4816617.1"/>
    <property type="molecule type" value="Genomic_DNA"/>
</dbReference>
<dbReference type="GO" id="GO:0009073">
    <property type="term" value="P:aromatic amino acid family biosynthetic process"/>
    <property type="evidence" value="ECO:0007669"/>
    <property type="project" value="UniProtKB-KW"/>
</dbReference>
<feature type="domain" description="Shikimate dehydrogenase substrate binding N-terminal" evidence="7">
    <location>
        <begin position="15"/>
        <end position="97"/>
    </location>
</feature>
<evidence type="ECO:0000259" key="8">
    <source>
        <dbReference type="Pfam" id="PF18317"/>
    </source>
</evidence>
<evidence type="ECO:0000256" key="2">
    <source>
        <dbReference type="ARBA" id="ARBA00022605"/>
    </source>
</evidence>
<protein>
    <recommendedName>
        <fullName evidence="1">shikimate dehydrogenase (NADP(+))</fullName>
        <ecNumber evidence="1">1.1.1.25</ecNumber>
    </recommendedName>
</protein>
<dbReference type="SUPFAM" id="SSF51735">
    <property type="entry name" value="NAD(P)-binding Rossmann-fold domains"/>
    <property type="match status" value="1"/>
</dbReference>
<organism evidence="10">
    <name type="scientific">freshwater metagenome</name>
    <dbReference type="NCBI Taxonomy" id="449393"/>
    <lineage>
        <taxon>unclassified sequences</taxon>
        <taxon>metagenomes</taxon>
        <taxon>ecological metagenomes</taxon>
    </lineage>
</organism>
<dbReference type="AlphaFoldDB" id="A0A6J7MD04"/>
<evidence type="ECO:0000256" key="4">
    <source>
        <dbReference type="ARBA" id="ARBA00023002"/>
    </source>
</evidence>
<dbReference type="GO" id="GO:0005829">
    <property type="term" value="C:cytosol"/>
    <property type="evidence" value="ECO:0007669"/>
    <property type="project" value="TreeGrafter"/>
</dbReference>
<dbReference type="EMBL" id="CAFBON010000027">
    <property type="protein sequence ID" value="CAB4978801.1"/>
    <property type="molecule type" value="Genomic_DNA"/>
</dbReference>
<dbReference type="PANTHER" id="PTHR21089:SF1">
    <property type="entry name" value="BIFUNCTIONAL 3-DEHYDROQUINATE DEHYDRATASE_SHIKIMATE DEHYDROGENASE, CHLOROPLASTIC"/>
    <property type="match status" value="1"/>
</dbReference>
<dbReference type="InterPro" id="IPR013708">
    <property type="entry name" value="Shikimate_DH-bd_N"/>
</dbReference>
<dbReference type="GO" id="GO:0009423">
    <property type="term" value="P:chorismate biosynthetic process"/>
    <property type="evidence" value="ECO:0007669"/>
    <property type="project" value="UniProtKB-UniPathway"/>
</dbReference>
<evidence type="ECO:0000259" key="7">
    <source>
        <dbReference type="Pfam" id="PF08501"/>
    </source>
</evidence>
<evidence type="ECO:0000313" key="10">
    <source>
        <dbReference type="EMBL" id="CAB4978801.1"/>
    </source>
</evidence>
<name>A0A6J7MD04_9ZZZZ</name>
<dbReference type="NCBIfam" id="TIGR00507">
    <property type="entry name" value="aroE"/>
    <property type="match status" value="1"/>
</dbReference>
<dbReference type="GO" id="GO:0050661">
    <property type="term" value="F:NADP binding"/>
    <property type="evidence" value="ECO:0007669"/>
    <property type="project" value="InterPro"/>
</dbReference>
<keyword evidence="2" id="KW-0028">Amino-acid biosynthesis</keyword>
<gene>
    <name evidence="9" type="ORF">UFOPK3001_01940</name>
    <name evidence="10" type="ORF">UFOPK3954_00416</name>
</gene>
<evidence type="ECO:0000313" key="9">
    <source>
        <dbReference type="EMBL" id="CAB4816617.1"/>
    </source>
</evidence>
<reference evidence="10" key="1">
    <citation type="submission" date="2020-05" db="EMBL/GenBank/DDBJ databases">
        <authorList>
            <person name="Chiriac C."/>
            <person name="Salcher M."/>
            <person name="Ghai R."/>
            <person name="Kavagutti S V."/>
        </authorList>
    </citation>
    <scope>NUCLEOTIDE SEQUENCE</scope>
</reference>
<dbReference type="UniPathway" id="UPA00053">
    <property type="reaction ID" value="UER00087"/>
</dbReference>
<dbReference type="InterPro" id="IPR041121">
    <property type="entry name" value="SDH_C"/>
</dbReference>
<dbReference type="GO" id="GO:0008652">
    <property type="term" value="P:amino acid biosynthetic process"/>
    <property type="evidence" value="ECO:0007669"/>
    <property type="project" value="UniProtKB-KW"/>
</dbReference>
<feature type="domain" description="SDH C-terminal" evidence="8">
    <location>
        <begin position="242"/>
        <end position="272"/>
    </location>
</feature>
<keyword evidence="5" id="KW-0057">Aromatic amino acid biosynthesis</keyword>
<keyword evidence="3" id="KW-0521">NADP</keyword>
<evidence type="ECO:0000259" key="6">
    <source>
        <dbReference type="Pfam" id="PF01488"/>
    </source>
</evidence>